<feature type="domain" description="Luciferase-like" evidence="2">
    <location>
        <begin position="1"/>
        <end position="301"/>
    </location>
</feature>
<keyword evidence="4" id="KW-1185">Reference proteome</keyword>
<organism evidence="3 4">
    <name type="scientific">Jeotgalibacillus proteolyticus</name>
    <dbReference type="NCBI Taxonomy" id="2082395"/>
    <lineage>
        <taxon>Bacteria</taxon>
        <taxon>Bacillati</taxon>
        <taxon>Bacillota</taxon>
        <taxon>Bacilli</taxon>
        <taxon>Bacillales</taxon>
        <taxon>Caryophanaceae</taxon>
        <taxon>Jeotgalibacillus</taxon>
    </lineage>
</organism>
<reference evidence="3 4" key="1">
    <citation type="submission" date="2018-02" db="EMBL/GenBank/DDBJ databases">
        <title>Jeotgalibacillus proteolyticum sp. nov. a protease producing bacterium isolated from ocean sediments of Laizhou Bay.</title>
        <authorList>
            <person name="Li Y."/>
        </authorList>
    </citation>
    <scope>NUCLEOTIDE SEQUENCE [LARGE SCALE GENOMIC DNA]</scope>
    <source>
        <strain evidence="3 4">22-7</strain>
    </source>
</reference>
<comment type="similarity">
    <text evidence="1">To bacterial alkanal monooxygenase alpha and beta chains.</text>
</comment>
<evidence type="ECO:0000313" key="3">
    <source>
        <dbReference type="EMBL" id="PPA70694.1"/>
    </source>
</evidence>
<dbReference type="SUPFAM" id="SSF51679">
    <property type="entry name" value="Bacterial luciferase-like"/>
    <property type="match status" value="1"/>
</dbReference>
<accession>A0A2S5GCQ9</accession>
<dbReference type="PANTHER" id="PTHR30137">
    <property type="entry name" value="LUCIFERASE-LIKE MONOOXYGENASE"/>
    <property type="match status" value="1"/>
</dbReference>
<dbReference type="Pfam" id="PF00296">
    <property type="entry name" value="Bac_luciferase"/>
    <property type="match status" value="1"/>
</dbReference>
<dbReference type="NCBIfam" id="TIGR03558">
    <property type="entry name" value="oxido_grp_1"/>
    <property type="match status" value="1"/>
</dbReference>
<evidence type="ECO:0000259" key="2">
    <source>
        <dbReference type="Pfam" id="PF00296"/>
    </source>
</evidence>
<dbReference type="AlphaFoldDB" id="A0A2S5GCQ9"/>
<dbReference type="Gene3D" id="3.20.20.30">
    <property type="entry name" value="Luciferase-like domain"/>
    <property type="match status" value="1"/>
</dbReference>
<gene>
    <name evidence="3" type="ORF">C4B60_07805</name>
</gene>
<evidence type="ECO:0000256" key="1">
    <source>
        <dbReference type="ARBA" id="ARBA00007789"/>
    </source>
</evidence>
<dbReference type="PANTHER" id="PTHR30137:SF19">
    <property type="entry name" value="LUCIFERASE-LIKE MONOOXYGENASE"/>
    <property type="match status" value="1"/>
</dbReference>
<proteinExistence type="predicted"/>
<name>A0A2S5GCQ9_9BACL</name>
<dbReference type="InterPro" id="IPR019949">
    <property type="entry name" value="CmoO-like"/>
</dbReference>
<dbReference type="InterPro" id="IPR011251">
    <property type="entry name" value="Luciferase-like_dom"/>
</dbReference>
<dbReference type="InterPro" id="IPR050766">
    <property type="entry name" value="Bact_Lucif_Oxidored"/>
</dbReference>
<comment type="caution">
    <text evidence="3">The sequence shown here is derived from an EMBL/GenBank/DDBJ whole genome shotgun (WGS) entry which is preliminary data.</text>
</comment>
<sequence>MKLGILDQIPLPKGTTVSQTLESTFSLAKEAERLGYSRYWIAEHHNTNGLLSAAPEILMTGILSKTSSIQVGSGGILLPQYSPLKVAEVFKTMEAMFPKRINLGIGRSPGGTERTRKALTDGRENNLSEFPKQTDELIGFLHNQLPKTHPYRMVKVTPRPGEAPPLWILGLSPSSGKLAGERGLGLVFGHFINPDKWEETLLTYRDSFKAVSDFDKPHIIVCVFVVCAPTLESAEELAKTQDRWLLGIEKGDSQIPSLEEVNSRETTPEEKKKILSNRRRTIIGTPEMIREKLEELSVKYGTDEFLLITNIHGQKERLQSYQLIAEVMELEKK</sequence>
<evidence type="ECO:0000313" key="4">
    <source>
        <dbReference type="Proteomes" id="UP000239047"/>
    </source>
</evidence>
<dbReference type="GO" id="GO:0005829">
    <property type="term" value="C:cytosol"/>
    <property type="evidence" value="ECO:0007669"/>
    <property type="project" value="TreeGrafter"/>
</dbReference>
<dbReference type="OrthoDB" id="9780518at2"/>
<dbReference type="Proteomes" id="UP000239047">
    <property type="component" value="Unassembled WGS sequence"/>
</dbReference>
<dbReference type="FunFam" id="3.20.20.30:FF:000002">
    <property type="entry name" value="LLM class flavin-dependent oxidoreductase"/>
    <property type="match status" value="1"/>
</dbReference>
<dbReference type="InterPro" id="IPR036661">
    <property type="entry name" value="Luciferase-like_sf"/>
</dbReference>
<protein>
    <submittedName>
        <fullName evidence="3">LLM class flavin-dependent oxidoreductase</fullName>
    </submittedName>
</protein>
<dbReference type="RefSeq" id="WP_104057444.1">
    <property type="nucleotide sequence ID" value="NZ_PREZ01000003.1"/>
</dbReference>
<dbReference type="GO" id="GO:0016705">
    <property type="term" value="F:oxidoreductase activity, acting on paired donors, with incorporation or reduction of molecular oxygen"/>
    <property type="evidence" value="ECO:0007669"/>
    <property type="project" value="InterPro"/>
</dbReference>
<dbReference type="EMBL" id="PREZ01000003">
    <property type="protein sequence ID" value="PPA70694.1"/>
    <property type="molecule type" value="Genomic_DNA"/>
</dbReference>